<comment type="similarity">
    <text evidence="1">Belongs to the CdaR family.</text>
</comment>
<evidence type="ECO:0000259" key="2">
    <source>
        <dbReference type="Pfam" id="PF13556"/>
    </source>
</evidence>
<evidence type="ECO:0000313" key="5">
    <source>
        <dbReference type="EMBL" id="BBZ75834.1"/>
    </source>
</evidence>
<dbReference type="InterPro" id="IPR042070">
    <property type="entry name" value="PucR_C-HTH_sf"/>
</dbReference>
<keyword evidence="6" id="KW-1185">Reference proteome</keyword>
<dbReference type="Proteomes" id="UP000467249">
    <property type="component" value="Chromosome"/>
</dbReference>
<dbReference type="PANTHER" id="PTHR33744:SF1">
    <property type="entry name" value="DNA-BINDING TRANSCRIPTIONAL ACTIVATOR ADER"/>
    <property type="match status" value="1"/>
</dbReference>
<feature type="domain" description="PucR C-terminal helix-turn-helix" evidence="2">
    <location>
        <begin position="342"/>
        <end position="397"/>
    </location>
</feature>
<organism evidence="5 6">
    <name type="scientific">Mycolicibacterium anyangense</name>
    <dbReference type="NCBI Taxonomy" id="1431246"/>
    <lineage>
        <taxon>Bacteria</taxon>
        <taxon>Bacillati</taxon>
        <taxon>Actinomycetota</taxon>
        <taxon>Actinomycetes</taxon>
        <taxon>Mycobacteriales</taxon>
        <taxon>Mycobacteriaceae</taxon>
        <taxon>Mycolicibacterium</taxon>
    </lineage>
</organism>
<dbReference type="InterPro" id="IPR025736">
    <property type="entry name" value="PucR_C-HTH_dom"/>
</dbReference>
<proteinExistence type="inferred from homology"/>
<evidence type="ECO:0000313" key="6">
    <source>
        <dbReference type="Proteomes" id="UP000467249"/>
    </source>
</evidence>
<gene>
    <name evidence="5" type="ORF">MANY_11710</name>
</gene>
<dbReference type="Pfam" id="PF14361">
    <property type="entry name" value="RsbRD_N"/>
    <property type="match status" value="1"/>
</dbReference>
<dbReference type="RefSeq" id="WP_163803389.1">
    <property type="nucleotide sequence ID" value="NZ_AP022620.1"/>
</dbReference>
<evidence type="ECO:0000259" key="3">
    <source>
        <dbReference type="Pfam" id="PF14361"/>
    </source>
</evidence>
<dbReference type="Gene3D" id="1.10.10.2840">
    <property type="entry name" value="PucR C-terminal helix-turn-helix domain"/>
    <property type="match status" value="1"/>
</dbReference>
<feature type="domain" description="CdaR GGDEF-like" evidence="4">
    <location>
        <begin position="177"/>
        <end position="292"/>
    </location>
</feature>
<accession>A0A6N4W6X1</accession>
<dbReference type="Pfam" id="PF17853">
    <property type="entry name" value="GGDEF_2"/>
    <property type="match status" value="1"/>
</dbReference>
<dbReference type="Pfam" id="PF13556">
    <property type="entry name" value="HTH_30"/>
    <property type="match status" value="1"/>
</dbReference>
<evidence type="ECO:0000259" key="4">
    <source>
        <dbReference type="Pfam" id="PF17853"/>
    </source>
</evidence>
<dbReference type="InterPro" id="IPR041522">
    <property type="entry name" value="CdaR_GGDEF"/>
</dbReference>
<dbReference type="AlphaFoldDB" id="A0A6N4W6X1"/>
<dbReference type="PANTHER" id="PTHR33744">
    <property type="entry name" value="CARBOHYDRATE DIACID REGULATOR"/>
    <property type="match status" value="1"/>
</dbReference>
<protein>
    <submittedName>
        <fullName evidence="5">ABC transporter substrate-binding protein</fullName>
    </submittedName>
</protein>
<sequence length="406" mass="44270">MPDTVEDVVRSTGASLKEQLATRTGAMITMFVEAIPEFHHDDEVEQLMVASTSSNLTAIVDMLALGISLDDITVPPAAVEYARRFAQHDLSLEGLLRAYRLGEHMFVQWAIADIADLNLPAATALAATSRIALIANSYIDRVIEDIIDIYEDERRRWDTRTDAARAAALKAVLEGPDIDLRAAEQMLSTSLRGWNVAACIWCPGGEVSLPRLLRIGTAAMHDATGAGAMSVSVDDQHGWVWASSAGRLTVDLAALTNAIRTEAGIYLAVGRAASGLAGFRQTFREAEAARKVALTSRRRERVTLHSDVGLASLVVDRLSDVDVWARQVLGGLIGSDDTSARLRETLREFLDSQGSYTDTAARMHVHKNTVHYRVRQAEEQLGRSVNEQRLETEVALLLCEQLGLAG</sequence>
<dbReference type="InterPro" id="IPR025751">
    <property type="entry name" value="RsbRD_N_dom"/>
</dbReference>
<dbReference type="InterPro" id="IPR051448">
    <property type="entry name" value="CdaR-like_regulators"/>
</dbReference>
<name>A0A6N4W6X1_9MYCO</name>
<dbReference type="KEGG" id="many:MANY_11710"/>
<evidence type="ECO:0000256" key="1">
    <source>
        <dbReference type="ARBA" id="ARBA00006754"/>
    </source>
</evidence>
<reference evidence="5 6" key="1">
    <citation type="journal article" date="2019" name="Emerg. Microbes Infect.">
        <title>Comprehensive subspecies identification of 175 nontuberculous mycobacteria species based on 7547 genomic profiles.</title>
        <authorList>
            <person name="Matsumoto Y."/>
            <person name="Kinjo T."/>
            <person name="Motooka D."/>
            <person name="Nabeya D."/>
            <person name="Jung N."/>
            <person name="Uechi K."/>
            <person name="Horii T."/>
            <person name="Iida T."/>
            <person name="Fujita J."/>
            <person name="Nakamura S."/>
        </authorList>
    </citation>
    <scope>NUCLEOTIDE SEQUENCE [LARGE SCALE GENOMIC DNA]</scope>
    <source>
        <strain evidence="5 6">JCM 30275</strain>
    </source>
</reference>
<dbReference type="EMBL" id="AP022620">
    <property type="protein sequence ID" value="BBZ75834.1"/>
    <property type="molecule type" value="Genomic_DNA"/>
</dbReference>
<feature type="domain" description="RsbT co-antagonist protein RsbRD N-terminal" evidence="3">
    <location>
        <begin position="26"/>
        <end position="165"/>
    </location>
</feature>